<sequence>MPRAASLGLFAEGCLYRLQDSGLRPDNLAALGPQVLGDCLYRLQDSGLRPDNLAALGPQVLGDCLYQGGLSTCSRATQPVLPSKQTSKLLAASSRSSSSDRRAAP</sequence>
<evidence type="ECO:0000313" key="2">
    <source>
        <dbReference type="EMBL" id="PRQ04543.1"/>
    </source>
</evidence>
<gene>
    <name evidence="2" type="ORF">ENSA5_06670</name>
</gene>
<dbReference type="Proteomes" id="UP000237968">
    <property type="component" value="Unassembled WGS sequence"/>
</dbReference>
<dbReference type="AlphaFoldDB" id="A0A2S9YHF0"/>
<accession>A0A2S9YHF0</accession>
<keyword evidence="3" id="KW-1185">Reference proteome</keyword>
<evidence type="ECO:0000313" key="3">
    <source>
        <dbReference type="Proteomes" id="UP000237968"/>
    </source>
</evidence>
<evidence type="ECO:0000256" key="1">
    <source>
        <dbReference type="SAM" id="MobiDB-lite"/>
    </source>
</evidence>
<organism evidence="2 3">
    <name type="scientific">Enhygromyxa salina</name>
    <dbReference type="NCBI Taxonomy" id="215803"/>
    <lineage>
        <taxon>Bacteria</taxon>
        <taxon>Pseudomonadati</taxon>
        <taxon>Myxococcota</taxon>
        <taxon>Polyangia</taxon>
        <taxon>Nannocystales</taxon>
        <taxon>Nannocystaceae</taxon>
        <taxon>Enhygromyxa</taxon>
    </lineage>
</organism>
<feature type="region of interest" description="Disordered" evidence="1">
    <location>
        <begin position="84"/>
        <end position="105"/>
    </location>
</feature>
<dbReference type="EMBL" id="PVNK01000035">
    <property type="protein sequence ID" value="PRQ04543.1"/>
    <property type="molecule type" value="Genomic_DNA"/>
</dbReference>
<name>A0A2S9YHF0_9BACT</name>
<reference evidence="2 3" key="1">
    <citation type="submission" date="2018-03" db="EMBL/GenBank/DDBJ databases">
        <title>Draft Genome Sequences of the Obligatory Marine Myxobacteria Enhygromyxa salina SWB005.</title>
        <authorList>
            <person name="Poehlein A."/>
            <person name="Moghaddam J.A."/>
            <person name="Harms H."/>
            <person name="Alanjari M."/>
            <person name="Koenig G.M."/>
            <person name="Daniel R."/>
            <person name="Schaeberle T.F."/>
        </authorList>
    </citation>
    <scope>NUCLEOTIDE SEQUENCE [LARGE SCALE GENOMIC DNA]</scope>
    <source>
        <strain evidence="2 3">SWB005</strain>
    </source>
</reference>
<protein>
    <submittedName>
        <fullName evidence="2">Uncharacterized protein</fullName>
    </submittedName>
</protein>
<comment type="caution">
    <text evidence="2">The sequence shown here is derived from an EMBL/GenBank/DDBJ whole genome shotgun (WGS) entry which is preliminary data.</text>
</comment>
<proteinExistence type="predicted"/>